<accession>A0A7S7AVR6</accession>
<keyword evidence="5 11" id="KW-0812">Transmembrane</keyword>
<dbReference type="AlphaFoldDB" id="A0A7S7AVR6"/>
<keyword evidence="14" id="KW-0969">Cilium</keyword>
<evidence type="ECO:0000259" key="12">
    <source>
        <dbReference type="Pfam" id="PF01514"/>
    </source>
</evidence>
<dbReference type="InterPro" id="IPR006182">
    <property type="entry name" value="FliF_N_dom"/>
</dbReference>
<dbReference type="InterPro" id="IPR000067">
    <property type="entry name" value="FlgMring_FliF"/>
</dbReference>
<name>A0A7S7AVR6_9SPIR</name>
<evidence type="ECO:0000256" key="6">
    <source>
        <dbReference type="ARBA" id="ARBA00022989"/>
    </source>
</evidence>
<protein>
    <submittedName>
        <fullName evidence="14">Flagellar M-ring protein FliF</fullName>
    </submittedName>
</protein>
<dbReference type="Pfam" id="PF08345">
    <property type="entry name" value="YscJ_FliF_C"/>
    <property type="match status" value="1"/>
</dbReference>
<feature type="domain" description="Flagellar M-ring N-terminal" evidence="12">
    <location>
        <begin position="59"/>
        <end position="224"/>
    </location>
</feature>
<feature type="region of interest" description="Disordered" evidence="10">
    <location>
        <begin position="324"/>
        <end position="343"/>
    </location>
</feature>
<keyword evidence="6 11" id="KW-1133">Transmembrane helix</keyword>
<dbReference type="InterPro" id="IPR043427">
    <property type="entry name" value="YscJ/FliF"/>
</dbReference>
<evidence type="ECO:0000256" key="8">
    <source>
        <dbReference type="ARBA" id="ARBA00023143"/>
    </source>
</evidence>
<dbReference type="GO" id="GO:0003774">
    <property type="term" value="F:cytoskeletal motor activity"/>
    <property type="evidence" value="ECO:0007669"/>
    <property type="project" value="InterPro"/>
</dbReference>
<comment type="similarity">
    <text evidence="3">Belongs to the FliF family.</text>
</comment>
<dbReference type="InterPro" id="IPR045851">
    <property type="entry name" value="AMP-bd_C_sf"/>
</dbReference>
<evidence type="ECO:0000256" key="9">
    <source>
        <dbReference type="SAM" id="Coils"/>
    </source>
</evidence>
<organism evidence="14 15">
    <name type="scientific">Treponema pedis</name>
    <dbReference type="NCBI Taxonomy" id="409322"/>
    <lineage>
        <taxon>Bacteria</taxon>
        <taxon>Pseudomonadati</taxon>
        <taxon>Spirochaetota</taxon>
        <taxon>Spirochaetia</taxon>
        <taxon>Spirochaetales</taxon>
        <taxon>Treponemataceae</taxon>
        <taxon>Treponema</taxon>
    </lineage>
</organism>
<keyword evidence="7 11" id="KW-0472">Membrane</keyword>
<evidence type="ECO:0000256" key="11">
    <source>
        <dbReference type="SAM" id="Phobius"/>
    </source>
</evidence>
<dbReference type="RefSeq" id="WP_020965878.1">
    <property type="nucleotide sequence ID" value="NZ_CP061839.1"/>
</dbReference>
<keyword evidence="9" id="KW-0175">Coiled coil</keyword>
<evidence type="ECO:0000313" key="15">
    <source>
        <dbReference type="Proteomes" id="UP000593915"/>
    </source>
</evidence>
<evidence type="ECO:0000256" key="7">
    <source>
        <dbReference type="ARBA" id="ARBA00023136"/>
    </source>
</evidence>
<feature type="transmembrane region" description="Helical" evidence="11">
    <location>
        <begin position="21"/>
        <end position="44"/>
    </location>
</feature>
<dbReference type="GO" id="GO:0009431">
    <property type="term" value="C:bacterial-type flagellum basal body, MS ring"/>
    <property type="evidence" value="ECO:0007669"/>
    <property type="project" value="InterPro"/>
</dbReference>
<keyword evidence="14" id="KW-0966">Cell projection</keyword>
<evidence type="ECO:0000259" key="13">
    <source>
        <dbReference type="Pfam" id="PF08345"/>
    </source>
</evidence>
<dbReference type="GO" id="GO:0071973">
    <property type="term" value="P:bacterial-type flagellum-dependent cell motility"/>
    <property type="evidence" value="ECO:0007669"/>
    <property type="project" value="InterPro"/>
</dbReference>
<feature type="transmembrane region" description="Helical" evidence="11">
    <location>
        <begin position="471"/>
        <end position="492"/>
    </location>
</feature>
<comment type="subcellular location">
    <subcellularLocation>
        <location evidence="1">Bacterial flagellum basal body</location>
    </subcellularLocation>
    <subcellularLocation>
        <location evidence="2">Cell membrane</location>
        <topology evidence="2">Multi-pass membrane protein</topology>
    </subcellularLocation>
</comment>
<evidence type="ECO:0000256" key="4">
    <source>
        <dbReference type="ARBA" id="ARBA00022475"/>
    </source>
</evidence>
<dbReference type="Proteomes" id="UP000593915">
    <property type="component" value="Chromosome"/>
</dbReference>
<dbReference type="GeneID" id="301090587"/>
<dbReference type="NCBIfam" id="TIGR00206">
    <property type="entry name" value="fliF"/>
    <property type="match status" value="1"/>
</dbReference>
<keyword evidence="4" id="KW-1003">Cell membrane</keyword>
<evidence type="ECO:0000313" key="14">
    <source>
        <dbReference type="EMBL" id="QOW59914.1"/>
    </source>
</evidence>
<proteinExistence type="inferred from homology"/>
<dbReference type="Gene3D" id="3.30.300.30">
    <property type="match status" value="1"/>
</dbReference>
<dbReference type="PANTHER" id="PTHR30046:SF0">
    <property type="entry name" value="FLAGELLAR M-RING PROTEIN"/>
    <property type="match status" value="1"/>
</dbReference>
<feature type="domain" description="Flagellar M-ring C-terminal" evidence="13">
    <location>
        <begin position="260"/>
        <end position="448"/>
    </location>
</feature>
<dbReference type="GO" id="GO:0005886">
    <property type="term" value="C:plasma membrane"/>
    <property type="evidence" value="ECO:0007669"/>
    <property type="project" value="UniProtKB-SubCell"/>
</dbReference>
<dbReference type="PANTHER" id="PTHR30046">
    <property type="entry name" value="FLAGELLAR M-RING PROTEIN"/>
    <property type="match status" value="1"/>
</dbReference>
<gene>
    <name evidence="14" type="primary">fliF</name>
    <name evidence="14" type="ORF">IFE08_08565</name>
</gene>
<keyword evidence="14" id="KW-0282">Flagellum</keyword>
<sequence>MNEKIKNFTAKLGTLWGKWTGVQKGIIIGVAVLSLVLIVVLMRWSSKPTSVPVLDMAITDVDTRDRILLRLNEENVTPTVSSDGIISVSDEQTARRMRSILIREDLIPQNTSPWAIFDVERWTRTDFERKIDVRRAVIEEVKRHIKSLEDIDDASVVVNMPEKAVFASEQDPVTASIIIYPTPGSDILTQRKKVEGIQKILKLAVPGLLDENITIADNTGNILNDFEGLKDFDRLTMIEKQQKLIGKLEKEYAAQILAALQKIYGTDRVRDLNIKIDMDMSERSANTTKLLPTVIKEDNQETPYDDSEVVKSITVSSENANTIYEGTGINPEGPAGVDGNTPPSYKDAKNIVGRSTQTISKLNELVSSSQISEIFHPEIGRRTVSVNIDGSWQKKKDEKGNFIITNGRIEREYIEIPDADLKQVAKLVQDAIGFKISRKDSVTVSNIKIDRTNQFELEDDEYFKALQRQKIILISLAGVALVLLIFILYRIISRELERRKRLREEELIRQAQLERERQLYEAQLANADVSMTVEERKRLELQENAINIAREHPEDVALLIRTWLMEE</sequence>
<evidence type="ECO:0000256" key="2">
    <source>
        <dbReference type="ARBA" id="ARBA00004651"/>
    </source>
</evidence>
<keyword evidence="8" id="KW-0975">Bacterial flagellum</keyword>
<dbReference type="Pfam" id="PF01514">
    <property type="entry name" value="YscJ_FliF"/>
    <property type="match status" value="1"/>
</dbReference>
<evidence type="ECO:0000256" key="1">
    <source>
        <dbReference type="ARBA" id="ARBA00004117"/>
    </source>
</evidence>
<evidence type="ECO:0000256" key="10">
    <source>
        <dbReference type="SAM" id="MobiDB-lite"/>
    </source>
</evidence>
<dbReference type="EMBL" id="CP061839">
    <property type="protein sequence ID" value="QOW59914.1"/>
    <property type="molecule type" value="Genomic_DNA"/>
</dbReference>
<evidence type="ECO:0000256" key="3">
    <source>
        <dbReference type="ARBA" id="ARBA00007971"/>
    </source>
</evidence>
<dbReference type="PRINTS" id="PR01009">
    <property type="entry name" value="FLGMRINGFLIF"/>
</dbReference>
<evidence type="ECO:0000256" key="5">
    <source>
        <dbReference type="ARBA" id="ARBA00022692"/>
    </source>
</evidence>
<feature type="coiled-coil region" evidence="9">
    <location>
        <begin position="503"/>
        <end position="530"/>
    </location>
</feature>
<dbReference type="InterPro" id="IPR013556">
    <property type="entry name" value="Flag_M-ring_C"/>
</dbReference>
<reference evidence="14 15" key="1">
    <citation type="submission" date="2020-09" db="EMBL/GenBank/DDBJ databases">
        <title>Characterization of Treponema spp. from bovine digital dermatitis in Korea.</title>
        <authorList>
            <person name="Espiritu H.M."/>
            <person name="Cho Y.I."/>
            <person name="Mamuad L."/>
        </authorList>
    </citation>
    <scope>NUCLEOTIDE SEQUENCE [LARGE SCALE GENOMIC DNA]</scope>
    <source>
        <strain evidence="14 15">KS1</strain>
    </source>
</reference>